<feature type="region of interest" description="Disordered" evidence="1">
    <location>
        <begin position="1"/>
        <end position="20"/>
    </location>
</feature>
<feature type="region of interest" description="Disordered" evidence="1">
    <location>
        <begin position="31"/>
        <end position="51"/>
    </location>
</feature>
<feature type="transmembrane region" description="Helical" evidence="2">
    <location>
        <begin position="596"/>
        <end position="616"/>
    </location>
</feature>
<protein>
    <submittedName>
        <fullName evidence="3">Uncharacterized protein</fullName>
    </submittedName>
</protein>
<evidence type="ECO:0000313" key="3">
    <source>
        <dbReference type="EMBL" id="KAG4424747.1"/>
    </source>
</evidence>
<sequence length="694" mass="76034">MSFYAHLHQHPPTPRTHDRDNVSLLSQYRSSSPTYLSRNDKSISKSQLQPSAGNFTNQKYISDWPKNPQNLQKSTSEICLDIFLEIILVLISLPLLALAIAVVYHKDKKVVDSEWDVFKQIINSVGTAFPYIFGLVVGRTIKLFASYRLFEGVSLLHLEQITNSTTLGSTLTTHILLRPLNYLTLSLLALWIFSPIGSRVSLGLIEPKFTPVISNSTVRYLDTTQATKFYSEKPEDLVEVIAGPINALYASSLMGPETAKLASMDQWGNIKIPYFDRLSKNLTVNSKGWISLSGLKPGEIIYSSLLGVPVSQSLGRGIDEEPKVANTTWTMSTTYLSLFCDTKSREPLIPLNTPISNGENNRTWHSRSTFSSQLFSIAVDGFISPNSTLESSHSISAFTNATNASSFPHTLLFQSPIWTEDISLNATANLTFASAYCSFSQQYVDVEVQCSGTGSTTGTGNQDCGVTAIRESLVTHAPPEVTVLGFEFAFSMLSYLLPLATGESVTGGVLPQSTATELFLSRTEATLSHLTKADLSLLTQSEMEIRLGQVLNTYYMASLAPYGMTGNLTAGNAKETESEAEVTVWENRYSVNEKWLAMYFISCAVLLAAVVCGIVLKVVVVAPDILGWVSSLTRDNPYAGAPEGGSAMNGWERTKLLGGLRVRIGDIRGSGSVGYIALGAEEHTRVLQNERLYY</sequence>
<feature type="transmembrane region" description="Helical" evidence="2">
    <location>
        <begin position="82"/>
        <end position="105"/>
    </location>
</feature>
<dbReference type="Proteomes" id="UP000664132">
    <property type="component" value="Unassembled WGS sequence"/>
</dbReference>
<keyword evidence="4" id="KW-1185">Reference proteome</keyword>
<comment type="caution">
    <text evidence="3">The sequence shown here is derived from an EMBL/GenBank/DDBJ whole genome shotgun (WGS) entry which is preliminary data.</text>
</comment>
<keyword evidence="2" id="KW-1133">Transmembrane helix</keyword>
<evidence type="ECO:0000313" key="4">
    <source>
        <dbReference type="Proteomes" id="UP000664132"/>
    </source>
</evidence>
<accession>A0A8H8BUU5</accession>
<dbReference type="EMBL" id="JAFJYH010000017">
    <property type="protein sequence ID" value="KAG4424747.1"/>
    <property type="molecule type" value="Genomic_DNA"/>
</dbReference>
<dbReference type="OrthoDB" id="3692311at2759"/>
<organism evidence="3 4">
    <name type="scientific">Cadophora malorum</name>
    <dbReference type="NCBI Taxonomy" id="108018"/>
    <lineage>
        <taxon>Eukaryota</taxon>
        <taxon>Fungi</taxon>
        <taxon>Dikarya</taxon>
        <taxon>Ascomycota</taxon>
        <taxon>Pezizomycotina</taxon>
        <taxon>Leotiomycetes</taxon>
        <taxon>Helotiales</taxon>
        <taxon>Ploettnerulaceae</taxon>
        <taxon>Cadophora</taxon>
    </lineage>
</organism>
<gene>
    <name evidence="3" type="ORF">IFR04_002095</name>
</gene>
<proteinExistence type="predicted"/>
<evidence type="ECO:0000256" key="2">
    <source>
        <dbReference type="SAM" id="Phobius"/>
    </source>
</evidence>
<evidence type="ECO:0000256" key="1">
    <source>
        <dbReference type="SAM" id="MobiDB-lite"/>
    </source>
</evidence>
<reference evidence="3" key="1">
    <citation type="submission" date="2021-02" db="EMBL/GenBank/DDBJ databases">
        <title>Genome sequence Cadophora malorum strain M34.</title>
        <authorList>
            <person name="Stefanovic E."/>
            <person name="Vu D."/>
            <person name="Scully C."/>
            <person name="Dijksterhuis J."/>
            <person name="Roader J."/>
            <person name="Houbraken J."/>
        </authorList>
    </citation>
    <scope>NUCLEOTIDE SEQUENCE</scope>
    <source>
        <strain evidence="3">M34</strain>
    </source>
</reference>
<feature type="transmembrane region" description="Helical" evidence="2">
    <location>
        <begin position="117"/>
        <end position="138"/>
    </location>
</feature>
<dbReference type="AlphaFoldDB" id="A0A8H8BUU5"/>
<keyword evidence="2" id="KW-0472">Membrane</keyword>
<name>A0A8H8BUU5_9HELO</name>
<keyword evidence="2" id="KW-0812">Transmembrane</keyword>